<sequence>MDIAPDEYTIWDKFLGGLPETINTWVFANKLSVEYNTLEELVAGAQMPNTRYGQSGGSPSVRNDHKPNQGQFTNEKRTLPFKASNPPALKDKQEINHVKKEKIPCRDRDNDKKQASNPECPENGKKPLYAQIHVAHTIIPDAISESVGAEEHPDTPNDGSAALAVNKQDIVTPSPLMAVALPPPSLLTVRVPRPLSHCCAFFLFGNIGPNASRMFVGLISALLLTVLGGNLRFKPLEAGFSLGRLDVVWQCSQLMRSSINIRLFLDKSGIRVVSGYWMGQGMALVWGPWGGGKKGKIVKNSGKSQ</sequence>
<protein>
    <submittedName>
        <fullName evidence="2">Uncharacterized protein</fullName>
    </submittedName>
</protein>
<reference evidence="3" key="1">
    <citation type="journal article" date="2017" name="Nat. Ecol. Evol.">
        <title>Genome expansion and lineage-specific genetic innovations in the forest pathogenic fungi Armillaria.</title>
        <authorList>
            <person name="Sipos G."/>
            <person name="Prasanna A.N."/>
            <person name="Walter M.C."/>
            <person name="O'Connor E."/>
            <person name="Balint B."/>
            <person name="Krizsan K."/>
            <person name="Kiss B."/>
            <person name="Hess J."/>
            <person name="Varga T."/>
            <person name="Slot J."/>
            <person name="Riley R."/>
            <person name="Boka B."/>
            <person name="Rigling D."/>
            <person name="Barry K."/>
            <person name="Lee J."/>
            <person name="Mihaltcheva S."/>
            <person name="LaButti K."/>
            <person name="Lipzen A."/>
            <person name="Waldron R."/>
            <person name="Moloney N.M."/>
            <person name="Sperisen C."/>
            <person name="Kredics L."/>
            <person name="Vagvoelgyi C."/>
            <person name="Patrignani A."/>
            <person name="Fitzpatrick D."/>
            <person name="Nagy I."/>
            <person name="Doyle S."/>
            <person name="Anderson J.B."/>
            <person name="Grigoriev I.V."/>
            <person name="Gueldener U."/>
            <person name="Muensterkoetter M."/>
            <person name="Nagy L.G."/>
        </authorList>
    </citation>
    <scope>NUCLEOTIDE SEQUENCE [LARGE SCALE GENOMIC DNA]</scope>
    <source>
        <strain evidence="3">Ar21-2</strain>
    </source>
</reference>
<organism evidence="2 3">
    <name type="scientific">Armillaria gallica</name>
    <name type="common">Bulbous honey fungus</name>
    <name type="synonym">Armillaria bulbosa</name>
    <dbReference type="NCBI Taxonomy" id="47427"/>
    <lineage>
        <taxon>Eukaryota</taxon>
        <taxon>Fungi</taxon>
        <taxon>Dikarya</taxon>
        <taxon>Basidiomycota</taxon>
        <taxon>Agaricomycotina</taxon>
        <taxon>Agaricomycetes</taxon>
        <taxon>Agaricomycetidae</taxon>
        <taxon>Agaricales</taxon>
        <taxon>Marasmiineae</taxon>
        <taxon>Physalacriaceae</taxon>
        <taxon>Armillaria</taxon>
    </lineage>
</organism>
<evidence type="ECO:0000313" key="3">
    <source>
        <dbReference type="Proteomes" id="UP000217790"/>
    </source>
</evidence>
<feature type="region of interest" description="Disordered" evidence="1">
    <location>
        <begin position="46"/>
        <end position="125"/>
    </location>
</feature>
<gene>
    <name evidence="2" type="ORF">ARMGADRAFT_1031881</name>
</gene>
<accession>A0A2H3DK18</accession>
<dbReference type="AlphaFoldDB" id="A0A2H3DK18"/>
<name>A0A2H3DK18_ARMGA</name>
<dbReference type="Proteomes" id="UP000217790">
    <property type="component" value="Unassembled WGS sequence"/>
</dbReference>
<dbReference type="STRING" id="47427.A0A2H3DK18"/>
<evidence type="ECO:0000313" key="2">
    <source>
        <dbReference type="EMBL" id="PBK91188.1"/>
    </source>
</evidence>
<dbReference type="InParanoid" id="A0A2H3DK18"/>
<feature type="compositionally biased region" description="Basic and acidic residues" evidence="1">
    <location>
        <begin position="89"/>
        <end position="114"/>
    </location>
</feature>
<proteinExistence type="predicted"/>
<feature type="compositionally biased region" description="Polar residues" evidence="1">
    <location>
        <begin position="47"/>
        <end position="61"/>
    </location>
</feature>
<evidence type="ECO:0000256" key="1">
    <source>
        <dbReference type="SAM" id="MobiDB-lite"/>
    </source>
</evidence>
<keyword evidence="3" id="KW-1185">Reference proteome</keyword>
<dbReference type="EMBL" id="KZ293662">
    <property type="protein sequence ID" value="PBK91188.1"/>
    <property type="molecule type" value="Genomic_DNA"/>
</dbReference>